<evidence type="ECO:0000313" key="11">
    <source>
        <dbReference type="Proteomes" id="UP000178082"/>
    </source>
</evidence>
<keyword evidence="3 8" id="KW-0963">Cytoplasm</keyword>
<dbReference type="GO" id="GO:0006402">
    <property type="term" value="P:mRNA catabolic process"/>
    <property type="evidence" value="ECO:0007669"/>
    <property type="project" value="TreeGrafter"/>
</dbReference>
<dbReference type="Pfam" id="PF08206">
    <property type="entry name" value="OB_RNB"/>
    <property type="match status" value="1"/>
</dbReference>
<dbReference type="STRING" id="1817883.A3G31_10195"/>
<dbReference type="GO" id="GO:0008859">
    <property type="term" value="F:exoribonuclease II activity"/>
    <property type="evidence" value="ECO:0007669"/>
    <property type="project" value="UniProtKB-UniRule"/>
</dbReference>
<dbReference type="HAMAP" id="MF_01895">
    <property type="entry name" value="RNase_R"/>
    <property type="match status" value="1"/>
</dbReference>
<organism evidence="10 11">
    <name type="scientific">Candidatus Schekmanbacteria bacterium RIFCSPLOWO2_12_FULL_38_15</name>
    <dbReference type="NCBI Taxonomy" id="1817883"/>
    <lineage>
        <taxon>Bacteria</taxon>
        <taxon>Candidatus Schekmaniibacteriota</taxon>
    </lineage>
</organism>
<evidence type="ECO:0000256" key="8">
    <source>
        <dbReference type="HAMAP-Rule" id="MF_01895"/>
    </source>
</evidence>
<dbReference type="CDD" id="cd04471">
    <property type="entry name" value="S1_RNase_R"/>
    <property type="match status" value="1"/>
</dbReference>
<dbReference type="PROSITE" id="PS50126">
    <property type="entry name" value="S1"/>
    <property type="match status" value="1"/>
</dbReference>
<evidence type="ECO:0000256" key="4">
    <source>
        <dbReference type="ARBA" id="ARBA00022722"/>
    </source>
</evidence>
<dbReference type="InterPro" id="IPR012340">
    <property type="entry name" value="NA-bd_OB-fold"/>
</dbReference>
<evidence type="ECO:0000256" key="3">
    <source>
        <dbReference type="ARBA" id="ARBA00022490"/>
    </source>
</evidence>
<dbReference type="PROSITE" id="PS01175">
    <property type="entry name" value="RIBONUCLEASE_II"/>
    <property type="match status" value="1"/>
</dbReference>
<accession>A0A1F7SL64</accession>
<comment type="subcellular location">
    <subcellularLocation>
        <location evidence="2 8">Cytoplasm</location>
    </subcellularLocation>
</comment>
<comment type="caution">
    <text evidence="10">The sequence shown here is derived from an EMBL/GenBank/DDBJ whole genome shotgun (WGS) entry which is preliminary data.</text>
</comment>
<reference evidence="10 11" key="1">
    <citation type="journal article" date="2016" name="Nat. Commun.">
        <title>Thousands of microbial genomes shed light on interconnected biogeochemical processes in an aquifer system.</title>
        <authorList>
            <person name="Anantharaman K."/>
            <person name="Brown C.T."/>
            <person name="Hug L.A."/>
            <person name="Sharon I."/>
            <person name="Castelle C.J."/>
            <person name="Probst A.J."/>
            <person name="Thomas B.C."/>
            <person name="Singh A."/>
            <person name="Wilkins M.J."/>
            <person name="Karaoz U."/>
            <person name="Brodie E.L."/>
            <person name="Williams K.H."/>
            <person name="Hubbard S.S."/>
            <person name="Banfield J.F."/>
        </authorList>
    </citation>
    <scope>NUCLEOTIDE SEQUENCE [LARGE SCALE GENOMIC DNA]</scope>
</reference>
<feature type="domain" description="S1 motif" evidence="9">
    <location>
        <begin position="623"/>
        <end position="704"/>
    </location>
</feature>
<evidence type="ECO:0000256" key="5">
    <source>
        <dbReference type="ARBA" id="ARBA00022801"/>
    </source>
</evidence>
<evidence type="ECO:0000313" key="10">
    <source>
        <dbReference type="EMBL" id="OGL54520.1"/>
    </source>
</evidence>
<dbReference type="Pfam" id="PF00773">
    <property type="entry name" value="RNB"/>
    <property type="match status" value="1"/>
</dbReference>
<dbReference type="SMART" id="SM00357">
    <property type="entry name" value="CSP"/>
    <property type="match status" value="2"/>
</dbReference>
<evidence type="ECO:0000256" key="1">
    <source>
        <dbReference type="ARBA" id="ARBA00001849"/>
    </source>
</evidence>
<dbReference type="Pfam" id="PF17876">
    <property type="entry name" value="CSD2"/>
    <property type="match status" value="1"/>
</dbReference>
<dbReference type="NCBIfam" id="TIGR02063">
    <property type="entry name" value="RNase_R"/>
    <property type="match status" value="1"/>
</dbReference>
<dbReference type="PANTHER" id="PTHR23355:SF9">
    <property type="entry name" value="DIS3-LIKE EXONUCLEASE 2"/>
    <property type="match status" value="1"/>
</dbReference>
<dbReference type="InterPro" id="IPR013223">
    <property type="entry name" value="RNase_B_OB_dom"/>
</dbReference>
<name>A0A1F7SL64_9BACT</name>
<keyword evidence="5 8" id="KW-0378">Hydrolase</keyword>
<comment type="catalytic activity">
    <reaction evidence="1 8">
        <text>Exonucleolytic cleavage in the 3'- to 5'-direction to yield nucleoside 5'-phosphates.</text>
        <dbReference type="EC" id="3.1.13.1"/>
    </reaction>
</comment>
<dbReference type="Proteomes" id="UP000178082">
    <property type="component" value="Unassembled WGS sequence"/>
</dbReference>
<dbReference type="InterPro" id="IPR003029">
    <property type="entry name" value="S1_domain"/>
</dbReference>
<dbReference type="Pfam" id="PF00575">
    <property type="entry name" value="S1"/>
    <property type="match status" value="1"/>
</dbReference>
<dbReference type="InterPro" id="IPR050180">
    <property type="entry name" value="RNR_Ribonuclease"/>
</dbReference>
<keyword evidence="6 8" id="KW-0269">Exonuclease</keyword>
<dbReference type="EC" id="3.1.13.1" evidence="8"/>
<evidence type="ECO:0000259" key="9">
    <source>
        <dbReference type="PROSITE" id="PS50126"/>
    </source>
</evidence>
<dbReference type="InterPro" id="IPR011805">
    <property type="entry name" value="RNase_R"/>
</dbReference>
<dbReference type="PANTHER" id="PTHR23355">
    <property type="entry name" value="RIBONUCLEASE"/>
    <property type="match status" value="1"/>
</dbReference>
<comment type="similarity">
    <text evidence="8">Belongs to the RNR ribonuclease family. RNase R subfamily.</text>
</comment>
<dbReference type="InterPro" id="IPR004476">
    <property type="entry name" value="RNase_II/RNase_R"/>
</dbReference>
<dbReference type="SMART" id="SM00316">
    <property type="entry name" value="S1"/>
    <property type="match status" value="1"/>
</dbReference>
<evidence type="ECO:0000256" key="7">
    <source>
        <dbReference type="ARBA" id="ARBA00022884"/>
    </source>
</evidence>
<dbReference type="InterPro" id="IPR022966">
    <property type="entry name" value="RNase_II/R_CS"/>
</dbReference>
<proteinExistence type="inferred from homology"/>
<dbReference type="SUPFAM" id="SSF50249">
    <property type="entry name" value="Nucleic acid-binding proteins"/>
    <property type="match status" value="4"/>
</dbReference>
<comment type="function">
    <text evidence="8">3'-5' exoribonuclease that releases 5'-nucleoside monophosphates and is involved in maturation of structured RNAs.</text>
</comment>
<dbReference type="GO" id="GO:0005829">
    <property type="term" value="C:cytosol"/>
    <property type="evidence" value="ECO:0007669"/>
    <property type="project" value="TreeGrafter"/>
</dbReference>
<evidence type="ECO:0000256" key="2">
    <source>
        <dbReference type="ARBA" id="ARBA00004496"/>
    </source>
</evidence>
<gene>
    <name evidence="8" type="primary">rnr</name>
    <name evidence="10" type="ORF">A3G31_10195</name>
</gene>
<dbReference type="InterPro" id="IPR001900">
    <property type="entry name" value="RNase_II/R"/>
</dbReference>
<dbReference type="NCBIfam" id="TIGR00358">
    <property type="entry name" value="3_prime_RNase"/>
    <property type="match status" value="1"/>
</dbReference>
<dbReference type="SMART" id="SM00955">
    <property type="entry name" value="RNB"/>
    <property type="match status" value="1"/>
</dbReference>
<dbReference type="InterPro" id="IPR011129">
    <property type="entry name" value="CSD"/>
</dbReference>
<dbReference type="Gene3D" id="2.40.50.140">
    <property type="entry name" value="Nucleic acid-binding proteins"/>
    <property type="match status" value="2"/>
</dbReference>
<sequence length="705" mass="80657">MKITKEDVLKYLKKSGDKPLTSEELISGFKVSSKDREFFELLLEELIFSGETVRIKDGRLGIPEKMNLVVGKLKMNRKGSAFVIPVKEGKDDLFINMNKLGNAMHNDLVVARIETTSPGKKPEGVVVQVLKHFYKKIVGVFEEEGDHGWAIPEQKGFSHDIYIPGNEKHKALNGQVVVAEITKYPSLNRNPEGKIIKVLGSHHDRFIETKIAIEEYDIPQEFSDSAINEAETCSHPDIKYIVSRKNLQDLPTVTIDGENARDFDDAISIEKTENGNYKLWVHIADVAYYVKEESYLDKEAFFRGTSIYFPDYCVPMLPERLSNDICSLRPNESRLTVTAFMEFNPGGERISYELFESVIKSNERMTYENLKRIIIDSDEKLIERYSYLLDKFIIMKELCLLLKEKRWKRGSLDFDLPEPQFIIDATGQITSIIKSERNLAHQIIEEFMIAANETVASHLFLKNIPSLYRVHGKPDAEKITNFNEFIKDLKLDVKPIGKIVPKALQNLLNSVKGTSVEHMISSLLLRSLKHAFYSKDNIGHFGLASKIYTHFTSPIRRYPDLIVHRILKKLLSKSNLPSGVITGLEEKLPAIASHSSTREKVAEDAERKVLEIKKLEFLYEKKGEVFSGVISGVTSFGIFIEISELFIEGMVRLSSLKDDYYKFIEEKHCFKGGRKKNIYRLGDKVKVKVTEVDLKRREVNLVFVK</sequence>
<keyword evidence="4 8" id="KW-0540">Nuclease</keyword>
<dbReference type="AlphaFoldDB" id="A0A1F7SL64"/>
<dbReference type="EMBL" id="MGDI01000011">
    <property type="protein sequence ID" value="OGL54520.1"/>
    <property type="molecule type" value="Genomic_DNA"/>
</dbReference>
<evidence type="ECO:0000256" key="6">
    <source>
        <dbReference type="ARBA" id="ARBA00022839"/>
    </source>
</evidence>
<dbReference type="InterPro" id="IPR040476">
    <property type="entry name" value="CSD2"/>
</dbReference>
<dbReference type="GO" id="GO:0003723">
    <property type="term" value="F:RNA binding"/>
    <property type="evidence" value="ECO:0007669"/>
    <property type="project" value="UniProtKB-UniRule"/>
</dbReference>
<protein>
    <recommendedName>
        <fullName evidence="8">Ribonuclease R</fullName>
        <shortName evidence="8">RNase R</shortName>
        <ecNumber evidence="8">3.1.13.1</ecNumber>
    </recommendedName>
</protein>
<keyword evidence="7 8" id="KW-0694">RNA-binding</keyword>